<proteinExistence type="predicted"/>
<comment type="caution">
    <text evidence="2">The sequence shown here is derived from an EMBL/GenBank/DDBJ whole genome shotgun (WGS) entry which is preliminary data.</text>
</comment>
<keyword evidence="3" id="KW-1185">Reference proteome</keyword>
<feature type="signal peptide" evidence="1">
    <location>
        <begin position="1"/>
        <end position="39"/>
    </location>
</feature>
<dbReference type="AlphaFoldDB" id="A0A3P3UAL1"/>
<organism evidence="2 3">
    <name type="scientific">Paenibacillus oralis</name>
    <dbReference type="NCBI Taxonomy" id="2490856"/>
    <lineage>
        <taxon>Bacteria</taxon>
        <taxon>Bacillati</taxon>
        <taxon>Bacillota</taxon>
        <taxon>Bacilli</taxon>
        <taxon>Bacillales</taxon>
        <taxon>Paenibacillaceae</taxon>
        <taxon>Paenibacillus</taxon>
    </lineage>
</organism>
<reference evidence="2 3" key="1">
    <citation type="submission" date="2018-11" db="EMBL/GenBank/DDBJ databases">
        <title>Genome sequencing of Paenibacillus sp. KCOM 3021 (= ChDC PVNT-B20).</title>
        <authorList>
            <person name="Kook J.-K."/>
            <person name="Park S.-N."/>
            <person name="Lim Y.K."/>
        </authorList>
    </citation>
    <scope>NUCLEOTIDE SEQUENCE [LARGE SCALE GENOMIC DNA]</scope>
    <source>
        <strain evidence="2 3">KCOM 3021</strain>
    </source>
</reference>
<sequence>MRRYFNKSPVGQNRKKGAGWAVILAAAVLLALVSACSLAPDRATMDKQAKGWPWSFGASVSDEVYSPTITEDVYSTE</sequence>
<evidence type="ECO:0000256" key="1">
    <source>
        <dbReference type="SAM" id="SignalP"/>
    </source>
</evidence>
<dbReference type="EMBL" id="RRCN01000001">
    <property type="protein sequence ID" value="RRJ66599.1"/>
    <property type="molecule type" value="Genomic_DNA"/>
</dbReference>
<gene>
    <name evidence="2" type="ORF">EHV15_29485</name>
</gene>
<accession>A0A3P3UAL1</accession>
<feature type="chain" id="PRO_5018321610" evidence="1">
    <location>
        <begin position="40"/>
        <end position="77"/>
    </location>
</feature>
<evidence type="ECO:0000313" key="3">
    <source>
        <dbReference type="Proteomes" id="UP000267017"/>
    </source>
</evidence>
<protein>
    <submittedName>
        <fullName evidence="2">Uncharacterized protein</fullName>
    </submittedName>
</protein>
<evidence type="ECO:0000313" key="2">
    <source>
        <dbReference type="EMBL" id="RRJ66599.1"/>
    </source>
</evidence>
<dbReference type="Proteomes" id="UP000267017">
    <property type="component" value="Unassembled WGS sequence"/>
</dbReference>
<dbReference type="OrthoDB" id="2666535at2"/>
<name>A0A3P3UAL1_9BACL</name>
<dbReference type="RefSeq" id="WP_128634376.1">
    <property type="nucleotide sequence ID" value="NZ_RRCN01000001.1"/>
</dbReference>
<keyword evidence="1" id="KW-0732">Signal</keyword>